<dbReference type="AlphaFoldDB" id="A0AAP2G3A4"/>
<accession>A0AAP2G3A4</accession>
<protein>
    <submittedName>
        <fullName evidence="1">Uncharacterized protein</fullName>
    </submittedName>
</protein>
<dbReference type="EMBL" id="JAHCMY010000001">
    <property type="protein sequence ID" value="MBS9522816.1"/>
    <property type="molecule type" value="Genomic_DNA"/>
</dbReference>
<reference evidence="1 2" key="1">
    <citation type="submission" date="2021-05" db="EMBL/GenBank/DDBJ databases">
        <authorList>
            <person name="Zhang Z.D."/>
            <person name="Osman G."/>
        </authorList>
    </citation>
    <scope>NUCLEOTIDE SEQUENCE [LARGE SCALE GENOMIC DNA]</scope>
    <source>
        <strain evidence="1 2">KCTC 32217</strain>
    </source>
</reference>
<name>A0AAP2G3A4_9BACT</name>
<gene>
    <name evidence="1" type="ORF">KI659_02195</name>
</gene>
<sequence length="125" mass="14970">MIPDSNDPELNGKYLGTITKDFVKISDTLKEASYQVRSRKFSEYPIFPISKTEQPIGQLFLGREEKKLDWNYYITYLDEFIQRKLIPEDNLQEFYQSYKDPDEFCCLFVVDQEFTSFVYIPYPEE</sequence>
<dbReference type="Proteomes" id="UP001319104">
    <property type="component" value="Unassembled WGS sequence"/>
</dbReference>
<keyword evidence="2" id="KW-1185">Reference proteome</keyword>
<proteinExistence type="predicted"/>
<comment type="caution">
    <text evidence="1">The sequence shown here is derived from an EMBL/GenBank/DDBJ whole genome shotgun (WGS) entry which is preliminary data.</text>
</comment>
<evidence type="ECO:0000313" key="1">
    <source>
        <dbReference type="EMBL" id="MBS9522816.1"/>
    </source>
</evidence>
<organism evidence="1 2">
    <name type="scientific">Litoribacter ruber</name>
    <dbReference type="NCBI Taxonomy" id="702568"/>
    <lineage>
        <taxon>Bacteria</taxon>
        <taxon>Pseudomonadati</taxon>
        <taxon>Bacteroidota</taxon>
        <taxon>Cytophagia</taxon>
        <taxon>Cytophagales</taxon>
        <taxon>Cyclobacteriaceae</taxon>
        <taxon>Litoribacter</taxon>
    </lineage>
</organism>
<dbReference type="RefSeq" id="WP_213943699.1">
    <property type="nucleotide sequence ID" value="NZ_JAHBGI010000010.1"/>
</dbReference>
<evidence type="ECO:0000313" key="2">
    <source>
        <dbReference type="Proteomes" id="UP001319104"/>
    </source>
</evidence>